<dbReference type="AlphaFoldDB" id="A0A0D8X8R3"/>
<evidence type="ECO:0000313" key="1">
    <source>
        <dbReference type="EMBL" id="KJH40024.1"/>
    </source>
</evidence>
<proteinExistence type="predicted"/>
<reference evidence="2" key="2">
    <citation type="journal article" date="2016" name="Sci. Rep.">
        <title>Dictyocaulus viviparus genome, variome and transcriptome elucidate lungworm biology and support future intervention.</title>
        <authorList>
            <person name="McNulty S.N."/>
            <person name="Strube C."/>
            <person name="Rosa B.A."/>
            <person name="Martin J.C."/>
            <person name="Tyagi R."/>
            <person name="Choi Y.J."/>
            <person name="Wang Q."/>
            <person name="Hallsworth Pepin K."/>
            <person name="Zhang X."/>
            <person name="Ozersky P."/>
            <person name="Wilson R.K."/>
            <person name="Sternberg P.W."/>
            <person name="Gasser R.B."/>
            <person name="Mitreva M."/>
        </authorList>
    </citation>
    <scope>NUCLEOTIDE SEQUENCE [LARGE SCALE GENOMIC DNA]</scope>
    <source>
        <strain evidence="2">HannoverDv2000</strain>
    </source>
</reference>
<dbReference type="Proteomes" id="UP000053766">
    <property type="component" value="Unassembled WGS sequence"/>
</dbReference>
<keyword evidence="2" id="KW-1185">Reference proteome</keyword>
<protein>
    <submittedName>
        <fullName evidence="1">Uncharacterized protein</fullName>
    </submittedName>
</protein>
<gene>
    <name evidence="1" type="ORF">DICVIV_14063</name>
</gene>
<name>A0A0D8X8R3_DICVI</name>
<sequence>MGSVFIYAGNEFAACRATVIQEIIYKSEEYEKVHRLNLPDFETECELRSAKS</sequence>
<accession>A0A0D8X8R3</accession>
<reference evidence="1 2" key="1">
    <citation type="submission" date="2013-11" db="EMBL/GenBank/DDBJ databases">
        <title>Draft genome of the bovine lungworm Dictyocaulus viviparus.</title>
        <authorList>
            <person name="Mitreva M."/>
        </authorList>
    </citation>
    <scope>NUCLEOTIDE SEQUENCE [LARGE SCALE GENOMIC DNA]</scope>
    <source>
        <strain evidence="1 2">HannoverDv2000</strain>
    </source>
</reference>
<evidence type="ECO:0000313" key="2">
    <source>
        <dbReference type="Proteomes" id="UP000053766"/>
    </source>
</evidence>
<dbReference type="EMBL" id="KN718426">
    <property type="protein sequence ID" value="KJH40024.1"/>
    <property type="molecule type" value="Genomic_DNA"/>
</dbReference>
<organism evidence="1 2">
    <name type="scientific">Dictyocaulus viviparus</name>
    <name type="common">Bovine lungworm</name>
    <dbReference type="NCBI Taxonomy" id="29172"/>
    <lineage>
        <taxon>Eukaryota</taxon>
        <taxon>Metazoa</taxon>
        <taxon>Ecdysozoa</taxon>
        <taxon>Nematoda</taxon>
        <taxon>Chromadorea</taxon>
        <taxon>Rhabditida</taxon>
        <taxon>Rhabditina</taxon>
        <taxon>Rhabditomorpha</taxon>
        <taxon>Strongyloidea</taxon>
        <taxon>Metastrongylidae</taxon>
        <taxon>Dictyocaulus</taxon>
    </lineage>
</organism>